<dbReference type="HOGENOM" id="CLU_036891_0_0_5"/>
<feature type="transmembrane region" description="Helical" evidence="1">
    <location>
        <begin position="82"/>
        <end position="100"/>
    </location>
</feature>
<reference evidence="2 3" key="1">
    <citation type="submission" date="2012-04" db="EMBL/GenBank/DDBJ databases">
        <title>The Genome Sequence of Afipia clevelandensis ATCC 49720.</title>
        <authorList>
            <consortium name="The Broad Institute Genome Sequencing Platform"/>
            <person name="Earl A."/>
            <person name="Ward D."/>
            <person name="Feldgarden M."/>
            <person name="Gevers D."/>
            <person name="Huys G."/>
            <person name="Walker B."/>
            <person name="Young S.K."/>
            <person name="Zeng Q."/>
            <person name="Gargeya S."/>
            <person name="Fitzgerald M."/>
            <person name="Haas B."/>
            <person name="Abouelleil A."/>
            <person name="Alvarado L."/>
            <person name="Arachchi H.M."/>
            <person name="Berlin A."/>
            <person name="Chapman S.B."/>
            <person name="Goldberg J."/>
            <person name="Griggs A."/>
            <person name="Gujja S."/>
            <person name="Hansen M."/>
            <person name="Howarth C."/>
            <person name="Imamovic A."/>
            <person name="Larimer J."/>
            <person name="McCowen C."/>
            <person name="Montmayeur A."/>
            <person name="Murphy C."/>
            <person name="Neiman D."/>
            <person name="Pearson M."/>
            <person name="Priest M."/>
            <person name="Roberts A."/>
            <person name="Saif S."/>
            <person name="Shea T."/>
            <person name="Sisk P."/>
            <person name="Sykes S."/>
            <person name="Wortman J."/>
            <person name="Nusbaum C."/>
            <person name="Birren B."/>
        </authorList>
    </citation>
    <scope>NUCLEOTIDE SEQUENCE [LARGE SCALE GENOMIC DNA]</scope>
    <source>
        <strain evidence="2 3">ATCC 49720</strain>
    </source>
</reference>
<name>K8PPD4_9BRAD</name>
<proteinExistence type="predicted"/>
<protein>
    <recommendedName>
        <fullName evidence="4">Glycosyltransferase RgtA/B/C/D-like domain-containing protein</fullName>
    </recommendedName>
</protein>
<feature type="transmembrane region" description="Helical" evidence="1">
    <location>
        <begin position="305"/>
        <end position="323"/>
    </location>
</feature>
<feature type="transmembrane region" description="Helical" evidence="1">
    <location>
        <begin position="201"/>
        <end position="222"/>
    </location>
</feature>
<dbReference type="OrthoDB" id="7975584at2"/>
<feature type="transmembrane region" description="Helical" evidence="1">
    <location>
        <begin position="152"/>
        <end position="181"/>
    </location>
</feature>
<dbReference type="Proteomes" id="UP000001095">
    <property type="component" value="Unassembled WGS sequence"/>
</dbReference>
<dbReference type="EMBL" id="AGWY01000003">
    <property type="protein sequence ID" value="EKS40203.1"/>
    <property type="molecule type" value="Genomic_DNA"/>
</dbReference>
<dbReference type="PATRIC" id="fig|883079.3.peg.671"/>
<organism evidence="2 3">
    <name type="scientific">Afipia clevelandensis ATCC 49720</name>
    <dbReference type="NCBI Taxonomy" id="883079"/>
    <lineage>
        <taxon>Bacteria</taxon>
        <taxon>Pseudomonadati</taxon>
        <taxon>Pseudomonadota</taxon>
        <taxon>Alphaproteobacteria</taxon>
        <taxon>Hyphomicrobiales</taxon>
        <taxon>Nitrobacteraceae</taxon>
        <taxon>Afipia</taxon>
    </lineage>
</organism>
<evidence type="ECO:0000256" key="1">
    <source>
        <dbReference type="SAM" id="Phobius"/>
    </source>
</evidence>
<comment type="caution">
    <text evidence="2">The sequence shown here is derived from an EMBL/GenBank/DDBJ whole genome shotgun (WGS) entry which is preliminary data.</text>
</comment>
<evidence type="ECO:0008006" key="4">
    <source>
        <dbReference type="Google" id="ProtNLM"/>
    </source>
</evidence>
<evidence type="ECO:0000313" key="3">
    <source>
        <dbReference type="Proteomes" id="UP000001095"/>
    </source>
</evidence>
<feature type="transmembrane region" description="Helical" evidence="1">
    <location>
        <begin position="120"/>
        <end position="145"/>
    </location>
</feature>
<dbReference type="AlphaFoldDB" id="K8PPD4"/>
<keyword evidence="1" id="KW-0812">Transmembrane</keyword>
<gene>
    <name evidence="2" type="ORF">HMPREF9696_00654</name>
</gene>
<evidence type="ECO:0000313" key="2">
    <source>
        <dbReference type="EMBL" id="EKS40203.1"/>
    </source>
</evidence>
<sequence>MWFLAVMGLAAGLAVPFFLIDLPPVLDYPNHLARYVMLAHPDDPVLSQMYTPRWGILPNIGMDALAAVLLKFSSPHTGGRLLLALSLFAPVVGVVAYSRVAFGRFTYWPLASGLVAWNAVFFLGFMNFLLSAGLAFGAAALWIALDRQGRRWLATFLVAIAVAVIFFSHIFGVLLTALLIGSYELSRLVALWKDGKLTAGTFARTVLLVAMILAPALALYLVSPLSGDATPGTWNGWQKALVIFAPFTVYSTTLTVTTGVVVFAVLVLVWRQVVFAQGIPLALVALGGVFLVAPSTIKGGTFVEARLSLMFMLMIFAGILPRLTSRQALAVGTVVVALIAVRTVHVAAAWVDHRQDLAAVRAAIAEVKPGSRVLVARGHPGHEVAGVVPQERALPGMYRLDGHLGALLLIERRAFWPLMFADPAQQPMTVKPPYDRIAHPLGEPVDWPLLHQDRFSAADLALARYLPDWRGNFDDVLLIDPPTPLQPPPGLSPVAANSYAVLYRIQP</sequence>
<feature type="transmembrane region" description="Helical" evidence="1">
    <location>
        <begin position="274"/>
        <end position="293"/>
    </location>
</feature>
<keyword evidence="1" id="KW-0472">Membrane</keyword>
<accession>K8PPD4</accession>
<feature type="transmembrane region" description="Helical" evidence="1">
    <location>
        <begin position="243"/>
        <end position="268"/>
    </location>
</feature>
<keyword evidence="3" id="KW-1185">Reference proteome</keyword>
<feature type="transmembrane region" description="Helical" evidence="1">
    <location>
        <begin position="329"/>
        <end position="351"/>
    </location>
</feature>
<keyword evidence="1" id="KW-1133">Transmembrane helix</keyword>